<evidence type="ECO:0000313" key="1">
    <source>
        <dbReference type="EMBL" id="QWV11774.1"/>
    </source>
</evidence>
<dbReference type="Proteomes" id="UP000683442">
    <property type="component" value="Chromosome"/>
</dbReference>
<protein>
    <submittedName>
        <fullName evidence="1">Uncharacterized protein</fullName>
    </submittedName>
</protein>
<dbReference type="EMBL" id="CP076686">
    <property type="protein sequence ID" value="QWV11774.1"/>
    <property type="molecule type" value="Genomic_DNA"/>
</dbReference>
<keyword evidence="2" id="KW-1185">Reference proteome</keyword>
<reference evidence="1 2" key="1">
    <citation type="submission" date="2021-06" db="EMBL/GenBank/DDBJ databases">
        <title>Microbial metabolic specificity influences pelagic lipid remineralization.</title>
        <authorList>
            <person name="Behrendt L."/>
            <person name="Hunter J.E."/>
            <person name="Alcolombri U."/>
            <person name="Smriga S."/>
            <person name="Mincer T."/>
            <person name="Lowenstein D.P."/>
            <person name="Peaudecerf F.J."/>
            <person name="Fernandez V.I."/>
            <person name="Fredricks H."/>
            <person name="Almblad H."/>
            <person name="Harrison J.J."/>
            <person name="Stocker R."/>
            <person name="Van Mooy B.A.S."/>
        </authorList>
    </citation>
    <scope>NUCLEOTIDE SEQUENCE [LARGE SCALE GENOMIC DNA]</scope>
    <source>
        <strain evidence="1 2">HP15-B</strain>
    </source>
</reference>
<sequence length="86" mass="9549">MTTRNVSMELTFPQDATGVKIDALVVVSGLQQEVNKVYDVLFSSTSINFTFDDYDGVEVYFVFYLYGGGYQPQVHGPYDVTNFGAA</sequence>
<proteinExistence type="predicted"/>
<accession>A0ABX8IEY4</accession>
<dbReference type="GeneID" id="78560545"/>
<dbReference type="RefSeq" id="WP_041645258.1">
    <property type="nucleotide sequence ID" value="NZ_CP076686.1"/>
</dbReference>
<gene>
    <name evidence="1" type="ORF">KQ249_13885</name>
</gene>
<name>A0ABX8IEY4_9GAMM</name>
<evidence type="ECO:0000313" key="2">
    <source>
        <dbReference type="Proteomes" id="UP000683442"/>
    </source>
</evidence>
<organism evidence="1 2">
    <name type="scientific">Marinobacter adhaerens</name>
    <dbReference type="NCBI Taxonomy" id="1033846"/>
    <lineage>
        <taxon>Bacteria</taxon>
        <taxon>Pseudomonadati</taxon>
        <taxon>Pseudomonadota</taxon>
        <taxon>Gammaproteobacteria</taxon>
        <taxon>Pseudomonadales</taxon>
        <taxon>Marinobacteraceae</taxon>
        <taxon>Marinobacter</taxon>
    </lineage>
</organism>